<dbReference type="Proteomes" id="UP000197535">
    <property type="component" value="Unassembled WGS sequence"/>
</dbReference>
<organism evidence="3 4">
    <name type="scientific">Noviherbaspirillum denitrificans</name>
    <dbReference type="NCBI Taxonomy" id="1968433"/>
    <lineage>
        <taxon>Bacteria</taxon>
        <taxon>Pseudomonadati</taxon>
        <taxon>Pseudomonadota</taxon>
        <taxon>Betaproteobacteria</taxon>
        <taxon>Burkholderiales</taxon>
        <taxon>Oxalobacteraceae</taxon>
        <taxon>Noviherbaspirillum</taxon>
    </lineage>
</organism>
<evidence type="ECO:0000256" key="1">
    <source>
        <dbReference type="SAM" id="MobiDB-lite"/>
    </source>
</evidence>
<dbReference type="EMBL" id="LSTO01000001">
    <property type="protein sequence ID" value="OWW20740.1"/>
    <property type="molecule type" value="Genomic_DNA"/>
</dbReference>
<keyword evidence="2" id="KW-0732">Signal</keyword>
<evidence type="ECO:0000313" key="4">
    <source>
        <dbReference type="Proteomes" id="UP000197535"/>
    </source>
</evidence>
<feature type="signal peptide" evidence="2">
    <location>
        <begin position="1"/>
        <end position="21"/>
    </location>
</feature>
<feature type="compositionally biased region" description="Basic and acidic residues" evidence="1">
    <location>
        <begin position="119"/>
        <end position="133"/>
    </location>
</feature>
<feature type="chain" id="PRO_5012535813" evidence="2">
    <location>
        <begin position="22"/>
        <end position="418"/>
    </location>
</feature>
<gene>
    <name evidence="3" type="ORF">AYR66_15885</name>
</gene>
<name>A0A254TDL4_9BURK</name>
<sequence>MNNALRTAVVLAMAAATAVHAQSRGPAAQYWVDLSTSNFSMPGMPEDGAAAGLLGGLMGGNSFGGSMGMGARGKSMDTELYVRAHPSGVEGTHAIPGGMSMGPSLLLVPNRPQPAERGTTTRDETPDRGDKPKGRILLYWGCGDTIRPGQPKVLDFAKQDYAEFAQFFASHGGASKGVQGRPGHSLWPNERDNKRVPDNASLEGEHAVSGDGVPATLKFNVGAPYDFLPKVQLTTRGAPKDGVQVSWTGMQHAKGYFLHAQGAAEGQGGAQDMIFWSSSEKPDNGWSLMTYQSPAQITKLLQQKVILPPSTVDCKVPKGIFDKAEGAMLNMIAYGNELNVSHPPRPEKAPANWQPDWTARVRIKSTGMTMLGMDESREAQRSGRGSVTANEPEGNAAPPSLQDVVPNPVKLLKGLFGN</sequence>
<evidence type="ECO:0000313" key="3">
    <source>
        <dbReference type="EMBL" id="OWW20740.1"/>
    </source>
</evidence>
<evidence type="ECO:0000256" key="2">
    <source>
        <dbReference type="SAM" id="SignalP"/>
    </source>
</evidence>
<accession>A0A254TDL4</accession>
<comment type="caution">
    <text evidence="3">The sequence shown here is derived from an EMBL/GenBank/DDBJ whole genome shotgun (WGS) entry which is preliminary data.</text>
</comment>
<feature type="region of interest" description="Disordered" evidence="1">
    <location>
        <begin position="110"/>
        <end position="134"/>
    </location>
</feature>
<dbReference type="OrthoDB" id="5971789at2"/>
<dbReference type="RefSeq" id="WP_088707609.1">
    <property type="nucleotide sequence ID" value="NZ_LSTO01000001.1"/>
</dbReference>
<reference evidence="3 4" key="1">
    <citation type="submission" date="2016-02" db="EMBL/GenBank/DDBJ databases">
        <authorList>
            <person name="Wen L."/>
            <person name="He K."/>
            <person name="Yang H."/>
        </authorList>
    </citation>
    <scope>NUCLEOTIDE SEQUENCE [LARGE SCALE GENOMIC DNA]</scope>
    <source>
        <strain evidence="3 4">TSA40</strain>
    </source>
</reference>
<keyword evidence="4" id="KW-1185">Reference proteome</keyword>
<protein>
    <submittedName>
        <fullName evidence="3">Uncharacterized protein</fullName>
    </submittedName>
</protein>
<feature type="region of interest" description="Disordered" evidence="1">
    <location>
        <begin position="373"/>
        <end position="404"/>
    </location>
</feature>
<feature type="region of interest" description="Disordered" evidence="1">
    <location>
        <begin position="172"/>
        <end position="192"/>
    </location>
</feature>
<proteinExistence type="predicted"/>
<dbReference type="AlphaFoldDB" id="A0A254TDL4"/>